<dbReference type="Gene3D" id="3.40.630.30">
    <property type="match status" value="1"/>
</dbReference>
<dbReference type="AlphaFoldDB" id="A0A1D8NEH9"/>
<dbReference type="GO" id="GO:0004596">
    <property type="term" value="F:protein-N-terminal amino-acid acetyltransferase activity"/>
    <property type="evidence" value="ECO:0007669"/>
    <property type="project" value="TreeGrafter"/>
</dbReference>
<keyword evidence="2 5" id="KW-0012">Acyltransferase</keyword>
<dbReference type="OrthoDB" id="10264728at2759"/>
<keyword evidence="1 5" id="KW-0808">Transferase</keyword>
<dbReference type="Pfam" id="PF00583">
    <property type="entry name" value="Acetyltransf_1"/>
    <property type="match status" value="1"/>
</dbReference>
<reference evidence="5 7" key="2">
    <citation type="submission" date="2018-07" db="EMBL/GenBank/DDBJ databases">
        <title>Draft Genome Assemblies for Five Robust Yarrowia lipolytica Strains Exhibiting High Lipid Production and Pentose Sugar Utilization and Sugar Alcohol Secretion from Undetoxified Lignocellulosic Biomass Hydrolysates.</title>
        <authorList>
            <consortium name="DOE Joint Genome Institute"/>
            <person name="Walker C."/>
            <person name="Ryu S."/>
            <person name="Na H."/>
            <person name="Zane M."/>
            <person name="LaButti K."/>
            <person name="Lipzen A."/>
            <person name="Haridas S."/>
            <person name="Barry K."/>
            <person name="Grigoriev I.V."/>
            <person name="Quarterman J."/>
            <person name="Slininger P."/>
            <person name="Dien B."/>
            <person name="Trinh C.T."/>
        </authorList>
    </citation>
    <scope>NUCLEOTIDE SEQUENCE [LARGE SCALE GENOMIC DNA]</scope>
    <source>
        <strain evidence="5 7">YB392</strain>
    </source>
</reference>
<evidence type="ECO:0000259" key="3">
    <source>
        <dbReference type="PROSITE" id="PS51186"/>
    </source>
</evidence>
<organism evidence="4 6">
    <name type="scientific">Yarrowia lipolytica</name>
    <name type="common">Candida lipolytica</name>
    <dbReference type="NCBI Taxonomy" id="4952"/>
    <lineage>
        <taxon>Eukaryota</taxon>
        <taxon>Fungi</taxon>
        <taxon>Dikarya</taxon>
        <taxon>Ascomycota</taxon>
        <taxon>Saccharomycotina</taxon>
        <taxon>Dipodascomycetes</taxon>
        <taxon>Dipodascales</taxon>
        <taxon>Dipodascales incertae sedis</taxon>
        <taxon>Yarrowia</taxon>
    </lineage>
</organism>
<protein>
    <submittedName>
        <fullName evidence="5">Acyl-CoA N-acyltransferase</fullName>
    </submittedName>
</protein>
<evidence type="ECO:0000313" key="7">
    <source>
        <dbReference type="Proteomes" id="UP000256601"/>
    </source>
</evidence>
<evidence type="ECO:0000256" key="1">
    <source>
        <dbReference type="ARBA" id="ARBA00022679"/>
    </source>
</evidence>
<dbReference type="FunFam" id="3.40.630.30:FF:000065">
    <property type="entry name" value="N-terminal acetyltransferase complex ARD1 subunit homolog"/>
    <property type="match status" value="1"/>
</dbReference>
<evidence type="ECO:0000256" key="2">
    <source>
        <dbReference type="ARBA" id="ARBA00023315"/>
    </source>
</evidence>
<reference evidence="4 6" key="1">
    <citation type="journal article" date="2016" name="PLoS ONE">
        <title>Sequence Assembly of Yarrowia lipolytica Strain W29/CLIB89 Shows Transposable Element Diversity.</title>
        <authorList>
            <person name="Magnan C."/>
            <person name="Yu J."/>
            <person name="Chang I."/>
            <person name="Jahn E."/>
            <person name="Kanomata Y."/>
            <person name="Wu J."/>
            <person name="Zeller M."/>
            <person name="Oakes M."/>
            <person name="Baldi P."/>
            <person name="Sandmeyer S."/>
        </authorList>
    </citation>
    <scope>NUCLEOTIDE SEQUENCE [LARGE SCALE GENOMIC DNA]</scope>
    <source>
        <strain evidence="4">CLIB89</strain>
        <strain evidence="6">CLIB89(W29)</strain>
    </source>
</reference>
<dbReference type="PANTHER" id="PTHR45910:SF1">
    <property type="entry name" value="N-ALPHA-ACETYLTRANSFERASE 20"/>
    <property type="match status" value="1"/>
</dbReference>
<name>A0A1D8NEH9_YARLL</name>
<evidence type="ECO:0000313" key="5">
    <source>
        <dbReference type="EMBL" id="RDW23058.1"/>
    </source>
</evidence>
<gene>
    <name evidence="5" type="ORF">B0I71DRAFT_17363</name>
    <name evidence="4" type="ORF">YALI1_D17181g</name>
</gene>
<dbReference type="GO" id="GO:0031416">
    <property type="term" value="C:NatB complex"/>
    <property type="evidence" value="ECO:0007669"/>
    <property type="project" value="TreeGrafter"/>
</dbReference>
<dbReference type="Proteomes" id="UP000256601">
    <property type="component" value="Unassembled WGS sequence"/>
</dbReference>
<sequence length="177" mass="20796">MSSITPFHATDLFKTNPVNLDVLTENYTISFYLQYLAEWPSLFFQALDKSGECAGYMMGKAEGKRMEWHSHITAVTVAYTQRRAGLAKFLCTELERRTAAPEPYHCYFVDLFVRTTNQMAIDMYEGFDYSVYRRVEGYYGDREDAYDMRKALERDVNRETVRDDGRDHKVKPWEVVF</sequence>
<dbReference type="KEGG" id="yli:2910265"/>
<dbReference type="SUPFAM" id="SSF55729">
    <property type="entry name" value="Acyl-CoA N-acyltransferases (Nat)"/>
    <property type="match status" value="1"/>
</dbReference>
<dbReference type="OMA" id="EQHPSMR"/>
<dbReference type="InterPro" id="IPR016181">
    <property type="entry name" value="Acyl_CoA_acyltransferase"/>
</dbReference>
<accession>A0A1D8NEH9</accession>
<evidence type="ECO:0000313" key="4">
    <source>
        <dbReference type="EMBL" id="AOW04039.1"/>
    </source>
</evidence>
<dbReference type="Proteomes" id="UP000182444">
    <property type="component" value="Chromosome 1D"/>
</dbReference>
<dbReference type="EMBL" id="KZ859118">
    <property type="protein sequence ID" value="RDW23058.1"/>
    <property type="molecule type" value="Genomic_DNA"/>
</dbReference>
<dbReference type="PROSITE" id="PS51186">
    <property type="entry name" value="GNAT"/>
    <property type="match status" value="1"/>
</dbReference>
<dbReference type="InterPro" id="IPR000182">
    <property type="entry name" value="GNAT_dom"/>
</dbReference>
<proteinExistence type="predicted"/>
<dbReference type="GeneID" id="2910265"/>
<feature type="domain" description="N-acetyltransferase" evidence="3">
    <location>
        <begin position="2"/>
        <end position="153"/>
    </location>
</feature>
<dbReference type="PANTHER" id="PTHR45910">
    <property type="entry name" value="N-ALPHA-ACETYLTRANSFERASE 20"/>
    <property type="match status" value="1"/>
</dbReference>
<dbReference type="InterPro" id="IPR051646">
    <property type="entry name" value="NatB_acetyltransferase_subunit"/>
</dbReference>
<dbReference type="EMBL" id="CP017556">
    <property type="protein sequence ID" value="AOW04039.1"/>
    <property type="molecule type" value="Genomic_DNA"/>
</dbReference>
<evidence type="ECO:0000313" key="6">
    <source>
        <dbReference type="Proteomes" id="UP000182444"/>
    </source>
</evidence>
<dbReference type="VEuPathDB" id="FungiDB:YALI0_D13860g"/>
<dbReference type="eggNOG" id="KOG3234">
    <property type="taxonomic scope" value="Eukaryota"/>
</dbReference>
<dbReference type="RefSeq" id="XP_502806.1">
    <property type="nucleotide sequence ID" value="XM_502806.1"/>
</dbReference>
<dbReference type="VEuPathDB" id="FungiDB:YALI1_D17181g"/>